<reference evidence="2" key="1">
    <citation type="journal article" date="2023" name="Mol. Phylogenet. Evol.">
        <title>Genome-scale phylogeny and comparative genomics of the fungal order Sordariales.</title>
        <authorList>
            <person name="Hensen N."/>
            <person name="Bonometti L."/>
            <person name="Westerberg I."/>
            <person name="Brannstrom I.O."/>
            <person name="Guillou S."/>
            <person name="Cros-Aarteil S."/>
            <person name="Calhoun S."/>
            <person name="Haridas S."/>
            <person name="Kuo A."/>
            <person name="Mondo S."/>
            <person name="Pangilinan J."/>
            <person name="Riley R."/>
            <person name="LaButti K."/>
            <person name="Andreopoulos B."/>
            <person name="Lipzen A."/>
            <person name="Chen C."/>
            <person name="Yan M."/>
            <person name="Daum C."/>
            <person name="Ng V."/>
            <person name="Clum A."/>
            <person name="Steindorff A."/>
            <person name="Ohm R.A."/>
            <person name="Martin F."/>
            <person name="Silar P."/>
            <person name="Natvig D.O."/>
            <person name="Lalanne C."/>
            <person name="Gautier V."/>
            <person name="Ament-Velasquez S.L."/>
            <person name="Kruys A."/>
            <person name="Hutchinson M.I."/>
            <person name="Powell A.J."/>
            <person name="Barry K."/>
            <person name="Miller A.N."/>
            <person name="Grigoriev I.V."/>
            <person name="Debuchy R."/>
            <person name="Gladieux P."/>
            <person name="Hiltunen Thoren M."/>
            <person name="Johannesson H."/>
        </authorList>
    </citation>
    <scope>NUCLEOTIDE SEQUENCE</scope>
    <source>
        <strain evidence="2">CBS 757.83</strain>
    </source>
</reference>
<feature type="coiled-coil region" evidence="1">
    <location>
        <begin position="354"/>
        <end position="381"/>
    </location>
</feature>
<accession>A0AAN6T4H9</accession>
<proteinExistence type="predicted"/>
<gene>
    <name evidence="2" type="ORF">N658DRAFT_418442</name>
</gene>
<name>A0AAN6T4H9_9PEZI</name>
<sequence>MAHQDAPTHIPNPQLITADYIANQLPSYDPMFQDPPLHFDPASGRYVPNRQAMAAALTARRGADDHSLVVAAPTTASDDDGLPPRPAWAEIKDMAFWNSIFVAAMATFCETTKPVSGRSNTVYDIRTKNDWVTVYDALVAARDKYGEEGGRVGWLRKVRRKVADNIGPAVHASKVASKIAPNDLIATPVLGAVEVMLDVVKKAAQVRIDVLESVGGLLPIFSDVEVFLSTWQHDDNIFRASLNLAVTTLATIERAIGFFLKHELLKAGNALFSGEDYQATLVESLKTMRTKSRCIIEEALKTHMHETHIANTYWANLSQQDSRETLKIQAYMLQKLENVSNGVNSIKDLLTEHLTGKERELSRKTRQLEDANRKINELTVEVTVLRGPSRGLSPAPQGGWYLPPPSSAPAPQSSISAEGLRMMLNSSDVDVTDAAFVTNKKALLPAAELAQAEQVLQSHLFGQWIVSAGSSKLLATWDRPRTVAGVSALSVFCATLAGVLRARNNDDKAANSTMMMTTTTRPRFVSALWFCGRHADRHAGRAMAAGIADQLLRQHAFDTRSLFADLPPARLDGADADALGTLLDWLVRRLPPTVTFVCMVDGVALCERRELEGEAPPVLARLLALVDDPAVEATVKVLFTSAPSPSIIKAPFKREGAMENLMIDVEQLPRTASVASNERMARVLERGLGSRDALG</sequence>
<organism evidence="2 3">
    <name type="scientific">Parathielavia hyrcaniae</name>
    <dbReference type="NCBI Taxonomy" id="113614"/>
    <lineage>
        <taxon>Eukaryota</taxon>
        <taxon>Fungi</taxon>
        <taxon>Dikarya</taxon>
        <taxon>Ascomycota</taxon>
        <taxon>Pezizomycotina</taxon>
        <taxon>Sordariomycetes</taxon>
        <taxon>Sordariomycetidae</taxon>
        <taxon>Sordariales</taxon>
        <taxon>Chaetomiaceae</taxon>
        <taxon>Parathielavia</taxon>
    </lineage>
</organism>
<dbReference type="AlphaFoldDB" id="A0AAN6T4H9"/>
<reference evidence="2" key="2">
    <citation type="submission" date="2023-05" db="EMBL/GenBank/DDBJ databases">
        <authorList>
            <consortium name="Lawrence Berkeley National Laboratory"/>
            <person name="Steindorff A."/>
            <person name="Hensen N."/>
            <person name="Bonometti L."/>
            <person name="Westerberg I."/>
            <person name="Brannstrom I.O."/>
            <person name="Guillou S."/>
            <person name="Cros-Aarteil S."/>
            <person name="Calhoun S."/>
            <person name="Haridas S."/>
            <person name="Kuo A."/>
            <person name="Mondo S."/>
            <person name="Pangilinan J."/>
            <person name="Riley R."/>
            <person name="Labutti K."/>
            <person name="Andreopoulos B."/>
            <person name="Lipzen A."/>
            <person name="Chen C."/>
            <person name="Yanf M."/>
            <person name="Daum C."/>
            <person name="Ng V."/>
            <person name="Clum A."/>
            <person name="Ohm R."/>
            <person name="Martin F."/>
            <person name="Silar P."/>
            <person name="Natvig D."/>
            <person name="Lalanne C."/>
            <person name="Gautier V."/>
            <person name="Ament-Velasquez S.L."/>
            <person name="Kruys A."/>
            <person name="Hutchinson M.I."/>
            <person name="Powell A.J."/>
            <person name="Barry K."/>
            <person name="Miller A.N."/>
            <person name="Grigoriev I.V."/>
            <person name="Debuchy R."/>
            <person name="Gladieux P."/>
            <person name="Thoren M.H."/>
            <person name="Johannesson H."/>
        </authorList>
    </citation>
    <scope>NUCLEOTIDE SEQUENCE</scope>
    <source>
        <strain evidence="2">CBS 757.83</strain>
    </source>
</reference>
<evidence type="ECO:0000313" key="2">
    <source>
        <dbReference type="EMBL" id="KAK4104488.1"/>
    </source>
</evidence>
<evidence type="ECO:0000256" key="1">
    <source>
        <dbReference type="SAM" id="Coils"/>
    </source>
</evidence>
<dbReference type="EMBL" id="MU863626">
    <property type="protein sequence ID" value="KAK4104488.1"/>
    <property type="molecule type" value="Genomic_DNA"/>
</dbReference>
<dbReference type="PANTHER" id="PTHR40619">
    <property type="entry name" value="FUNGAL STAND N-TERMINAL GOODBYE DOMAIN-CONTAINING PROTEIN"/>
    <property type="match status" value="1"/>
</dbReference>
<dbReference type="PANTHER" id="PTHR40619:SF3">
    <property type="entry name" value="FUNGAL STAND N-TERMINAL GOODBYE DOMAIN-CONTAINING PROTEIN"/>
    <property type="match status" value="1"/>
</dbReference>
<keyword evidence="1" id="KW-0175">Coiled coil</keyword>
<evidence type="ECO:0000313" key="3">
    <source>
        <dbReference type="Proteomes" id="UP001305647"/>
    </source>
</evidence>
<protein>
    <submittedName>
        <fullName evidence="2">Uncharacterized protein</fullName>
    </submittedName>
</protein>
<keyword evidence="3" id="KW-1185">Reference proteome</keyword>
<comment type="caution">
    <text evidence="2">The sequence shown here is derived from an EMBL/GenBank/DDBJ whole genome shotgun (WGS) entry which is preliminary data.</text>
</comment>
<dbReference type="Proteomes" id="UP001305647">
    <property type="component" value="Unassembled WGS sequence"/>
</dbReference>